<dbReference type="Pfam" id="PF25023">
    <property type="entry name" value="TEN_YD-shell"/>
    <property type="match status" value="1"/>
</dbReference>
<dbReference type="AlphaFoldDB" id="A0A5C7J7F0"/>
<evidence type="ECO:0000256" key="1">
    <source>
        <dbReference type="ARBA" id="ARBA00022737"/>
    </source>
</evidence>
<dbReference type="Proteomes" id="UP000321026">
    <property type="component" value="Unassembled WGS sequence"/>
</dbReference>
<keyword evidence="1" id="KW-0677">Repeat</keyword>
<feature type="domain" description="Teneurin-like YD-shell" evidence="2">
    <location>
        <begin position="60"/>
        <end position="193"/>
    </location>
</feature>
<proteinExistence type="predicted"/>
<reference evidence="3 4" key="1">
    <citation type="submission" date="2018-09" db="EMBL/GenBank/DDBJ databases">
        <title>Metagenome Assembled Genomes from an Advanced Water Purification Facility.</title>
        <authorList>
            <person name="Stamps B.W."/>
            <person name="Spear J.R."/>
        </authorList>
    </citation>
    <scope>NUCLEOTIDE SEQUENCE [LARGE SCALE GENOMIC DNA]</scope>
    <source>
        <strain evidence="3">Bin_63_2</strain>
    </source>
</reference>
<name>A0A5C7J7F0_9BACT</name>
<evidence type="ECO:0000259" key="2">
    <source>
        <dbReference type="Pfam" id="PF25023"/>
    </source>
</evidence>
<sequence length="204" mass="22308">MKVASGTSVQLLRNATYYPFGPVAQWTYGNGRTMQRSLNQNYQPGFVQVNASGGIDLGYEFDEVGNLKKLRGANQSDLPKRIYGYDGLHRLTETKDGSTNAILQSYSYDKTGNRTSATTSGATTAYTYPANSHRLSQVGTATYTYDAAGNTTQIPGTATKNFIYGDHDRMMQSKEGNTVRMNYVYNGQGSRSGSTPATPRTWVA</sequence>
<dbReference type="InterPro" id="IPR056823">
    <property type="entry name" value="TEN-like_YD-shell"/>
</dbReference>
<organism evidence="3 4">
    <name type="scientific">Candidatus Dojkabacteria bacterium</name>
    <dbReference type="NCBI Taxonomy" id="2099670"/>
    <lineage>
        <taxon>Bacteria</taxon>
        <taxon>Candidatus Dojkabacteria</taxon>
    </lineage>
</organism>
<dbReference type="Gene3D" id="2.180.10.10">
    <property type="entry name" value="RHS repeat-associated core"/>
    <property type="match status" value="1"/>
</dbReference>
<comment type="caution">
    <text evidence="3">The sequence shown here is derived from an EMBL/GenBank/DDBJ whole genome shotgun (WGS) entry which is preliminary data.</text>
</comment>
<accession>A0A5C7J7F0</accession>
<protein>
    <recommendedName>
        <fullName evidence="2">Teneurin-like YD-shell domain-containing protein</fullName>
    </recommendedName>
</protein>
<evidence type="ECO:0000313" key="3">
    <source>
        <dbReference type="EMBL" id="TXG77074.1"/>
    </source>
</evidence>
<evidence type="ECO:0000313" key="4">
    <source>
        <dbReference type="Proteomes" id="UP000321026"/>
    </source>
</evidence>
<gene>
    <name evidence="3" type="ORF">E6Q11_03420</name>
</gene>
<dbReference type="EMBL" id="SSDS01000055">
    <property type="protein sequence ID" value="TXG77074.1"/>
    <property type="molecule type" value="Genomic_DNA"/>
</dbReference>